<feature type="transmembrane region" description="Helical" evidence="8">
    <location>
        <begin position="39"/>
        <end position="58"/>
    </location>
</feature>
<keyword evidence="4" id="KW-0808">Transferase</keyword>
<evidence type="ECO:0000256" key="2">
    <source>
        <dbReference type="ARBA" id="ARBA00004721"/>
    </source>
</evidence>
<keyword evidence="6 8" id="KW-1133">Transmembrane helix</keyword>
<dbReference type="Proteomes" id="UP000465266">
    <property type="component" value="Unassembled WGS sequence"/>
</dbReference>
<evidence type="ECO:0000256" key="5">
    <source>
        <dbReference type="ARBA" id="ARBA00022692"/>
    </source>
</evidence>
<dbReference type="CDD" id="cd13959">
    <property type="entry name" value="PT_UbiA_COQ2"/>
    <property type="match status" value="1"/>
</dbReference>
<sequence>MGGKAQNGEYEARGKILSRLPPSLVPYAELMRVHRPLGYYLNTSPYVVGVAFGAAVAPTKLPATILLDRLLILVLWSLFLRSAGCVWNDVIDMDLDRQIARTSLRPLPRGAVSSWNAVMLTAGIFACGGSLLSFLPRECAIEALIEIFFALLYPFGKRFTDFPQLILVNIGWAIPMSMHSLGLDPLAYKKPTFFMFLFIALVIVMVDVVYSRQDTEEDVKVGVKSMAVRFKHSIDLLSYALFCASTGALLAAGSYSGLGIPFTVLSVGGHFGGFLYFLKTTGVGKVPQVESYAKLACLIASLFWVVGLFMEYYLRV</sequence>
<evidence type="ECO:0000256" key="3">
    <source>
        <dbReference type="ARBA" id="ARBA00005985"/>
    </source>
</evidence>
<evidence type="ECO:0000313" key="9">
    <source>
        <dbReference type="EMBL" id="GFF78857.1"/>
    </source>
</evidence>
<keyword evidence="5 8" id="KW-0812">Transmembrane</keyword>
<dbReference type="PANTHER" id="PTHR11048">
    <property type="entry name" value="PRENYLTRANSFERASES"/>
    <property type="match status" value="1"/>
</dbReference>
<accession>A0ABQ1AFP9</accession>
<keyword evidence="10" id="KW-1185">Reference proteome</keyword>
<feature type="transmembrane region" description="Helical" evidence="8">
    <location>
        <begin position="112"/>
        <end position="134"/>
    </location>
</feature>
<evidence type="ECO:0000256" key="6">
    <source>
        <dbReference type="ARBA" id="ARBA00022989"/>
    </source>
</evidence>
<gene>
    <name evidence="9" type="ORF">IFM53868_02451</name>
</gene>
<keyword evidence="7 8" id="KW-0472">Membrane</keyword>
<dbReference type="InterPro" id="IPR039653">
    <property type="entry name" value="Prenyltransferase"/>
</dbReference>
<feature type="transmembrane region" description="Helical" evidence="8">
    <location>
        <begin position="291"/>
        <end position="314"/>
    </location>
</feature>
<dbReference type="Pfam" id="PF01040">
    <property type="entry name" value="UbiA"/>
    <property type="match status" value="1"/>
</dbReference>
<name>A0ABQ1AFP9_9EURO</name>
<comment type="caution">
    <text evidence="9">The sequence shown here is derived from an EMBL/GenBank/DDBJ whole genome shotgun (WGS) entry which is preliminary data.</text>
</comment>
<feature type="transmembrane region" description="Helical" evidence="8">
    <location>
        <begin position="193"/>
        <end position="210"/>
    </location>
</feature>
<organism evidence="9 10">
    <name type="scientific">Aspergillus udagawae</name>
    <dbReference type="NCBI Taxonomy" id="91492"/>
    <lineage>
        <taxon>Eukaryota</taxon>
        <taxon>Fungi</taxon>
        <taxon>Dikarya</taxon>
        <taxon>Ascomycota</taxon>
        <taxon>Pezizomycotina</taxon>
        <taxon>Eurotiomycetes</taxon>
        <taxon>Eurotiomycetidae</taxon>
        <taxon>Eurotiales</taxon>
        <taxon>Aspergillaceae</taxon>
        <taxon>Aspergillus</taxon>
        <taxon>Aspergillus subgen. Fumigati</taxon>
    </lineage>
</organism>
<feature type="transmembrane region" description="Helical" evidence="8">
    <location>
        <begin position="234"/>
        <end position="252"/>
    </location>
</feature>
<feature type="transmembrane region" description="Helical" evidence="8">
    <location>
        <begin position="140"/>
        <end position="155"/>
    </location>
</feature>
<evidence type="ECO:0000256" key="4">
    <source>
        <dbReference type="ARBA" id="ARBA00022679"/>
    </source>
</evidence>
<dbReference type="Gene3D" id="1.20.120.1780">
    <property type="entry name" value="UbiA prenyltransferase"/>
    <property type="match status" value="1"/>
</dbReference>
<proteinExistence type="inferred from homology"/>
<comment type="pathway">
    <text evidence="2">Secondary metabolite biosynthesis; terpenoid biosynthesis.</text>
</comment>
<comment type="similarity">
    <text evidence="3">Belongs to the UbiA prenyltransferase family.</text>
</comment>
<comment type="subcellular location">
    <subcellularLocation>
        <location evidence="1">Membrane</location>
        <topology evidence="1">Multi-pass membrane protein</topology>
    </subcellularLocation>
</comment>
<dbReference type="InterPro" id="IPR000537">
    <property type="entry name" value="UbiA_prenyltransferase"/>
</dbReference>
<dbReference type="InterPro" id="IPR044878">
    <property type="entry name" value="UbiA_sf"/>
</dbReference>
<dbReference type="PANTHER" id="PTHR11048:SF39">
    <property type="entry name" value="POLYPRENYL TRANSFERASE AUSN"/>
    <property type="match status" value="1"/>
</dbReference>
<evidence type="ECO:0000256" key="7">
    <source>
        <dbReference type="ARBA" id="ARBA00023136"/>
    </source>
</evidence>
<dbReference type="EMBL" id="BLKG01000016">
    <property type="protein sequence ID" value="GFF78857.1"/>
    <property type="molecule type" value="Genomic_DNA"/>
</dbReference>
<evidence type="ECO:0000313" key="10">
    <source>
        <dbReference type="Proteomes" id="UP000465266"/>
    </source>
</evidence>
<dbReference type="Gene3D" id="1.10.357.140">
    <property type="entry name" value="UbiA prenyltransferase"/>
    <property type="match status" value="1"/>
</dbReference>
<evidence type="ECO:0000256" key="8">
    <source>
        <dbReference type="SAM" id="Phobius"/>
    </source>
</evidence>
<reference evidence="9 10" key="1">
    <citation type="submission" date="2020-01" db="EMBL/GenBank/DDBJ databases">
        <title>Draft genome sequence of Aspergillus udagawae IFM 53868.</title>
        <authorList>
            <person name="Takahashi H."/>
            <person name="Yaguchi T."/>
        </authorList>
    </citation>
    <scope>NUCLEOTIDE SEQUENCE [LARGE SCALE GENOMIC DNA]</scope>
    <source>
        <strain evidence="9 10">IFM 53868</strain>
    </source>
</reference>
<feature type="transmembrane region" description="Helical" evidence="8">
    <location>
        <begin position="258"/>
        <end position="279"/>
    </location>
</feature>
<protein>
    <submittedName>
        <fullName evidence="9">UbiA prenyltransferase</fullName>
    </submittedName>
</protein>
<feature type="transmembrane region" description="Helical" evidence="8">
    <location>
        <begin position="70"/>
        <end position="91"/>
    </location>
</feature>
<feature type="transmembrane region" description="Helical" evidence="8">
    <location>
        <begin position="162"/>
        <end position="181"/>
    </location>
</feature>
<evidence type="ECO:0000256" key="1">
    <source>
        <dbReference type="ARBA" id="ARBA00004141"/>
    </source>
</evidence>